<evidence type="ECO:0000256" key="1">
    <source>
        <dbReference type="SAM" id="MobiDB-lite"/>
    </source>
</evidence>
<comment type="caution">
    <text evidence="2">The sequence shown here is derived from an EMBL/GenBank/DDBJ whole genome shotgun (WGS) entry which is preliminary data.</text>
</comment>
<evidence type="ECO:0000313" key="2">
    <source>
        <dbReference type="EMBL" id="RWA04016.1"/>
    </source>
</evidence>
<dbReference type="AlphaFoldDB" id="A0A439CPE1"/>
<protein>
    <submittedName>
        <fullName evidence="2">Uncharacterized protein</fullName>
    </submittedName>
</protein>
<dbReference type="Proteomes" id="UP000286045">
    <property type="component" value="Unassembled WGS sequence"/>
</dbReference>
<name>A0A439CPE1_9PEZI</name>
<evidence type="ECO:0000313" key="3">
    <source>
        <dbReference type="Proteomes" id="UP000286045"/>
    </source>
</evidence>
<dbReference type="PANTHER" id="PTHR36847">
    <property type="entry name" value="AMIDOLIGASE ENZYME"/>
    <property type="match status" value="1"/>
</dbReference>
<feature type="region of interest" description="Disordered" evidence="1">
    <location>
        <begin position="1"/>
        <end position="86"/>
    </location>
</feature>
<feature type="compositionally biased region" description="Basic and acidic residues" evidence="1">
    <location>
        <begin position="37"/>
        <end position="46"/>
    </location>
</feature>
<reference evidence="2 3" key="1">
    <citation type="submission" date="2018-12" db="EMBL/GenBank/DDBJ databases">
        <title>Draft genome sequence of Xylaria grammica IHI A82.</title>
        <authorList>
            <person name="Buettner E."/>
            <person name="Kellner H."/>
        </authorList>
    </citation>
    <scope>NUCLEOTIDE SEQUENCE [LARGE SCALE GENOMIC DNA]</scope>
    <source>
        <strain evidence="2 3">IHI A82</strain>
    </source>
</reference>
<organism evidence="2 3">
    <name type="scientific">Xylaria grammica</name>
    <dbReference type="NCBI Taxonomy" id="363999"/>
    <lineage>
        <taxon>Eukaryota</taxon>
        <taxon>Fungi</taxon>
        <taxon>Dikarya</taxon>
        <taxon>Ascomycota</taxon>
        <taxon>Pezizomycotina</taxon>
        <taxon>Sordariomycetes</taxon>
        <taxon>Xylariomycetidae</taxon>
        <taxon>Xylariales</taxon>
        <taxon>Xylariaceae</taxon>
        <taxon>Xylaria</taxon>
    </lineage>
</organism>
<sequence>MSSDDLSKYYPYPTEGVIYSEPPSAADLGGWANPQEEGDRVQHEEQEQGLQSYRDELQPQLGLRPAEPIDKGSSEQYPAATGQTSSDLGQGTFGVELEFLAVQFAKVKNVAGQLAIVDPHPNESRWHSTKLSESELKYLRAIQLEGLDLSQYMLTNREIAERAITQKEWKRLRYSRTKLTRILRDRGLVVIKWPDGGINEIEEEMGYVPINDFSESEASDDEREGNFPNSSRLGDFQSNYEYDQSLDTDGNCASALAKWENDYYDYHEVNRLGVYRTRDADIRDLANNRCTISGWPNLQELEIQRLRAVLEERLRLERNAEKQYREDDRNDQVDPLHVRVPGLKQKYKAWTVTFDPSVDGNGMVKDRYSNTDNTESPFDEYFWFGAEVVSPVFPMKDERSREAIRVACGALRDSLRCHKPMEVSTGLHVHLGHTKGWTLFQAKRFATLWSLTENTLLRLHRKDRDADIKVG</sequence>
<keyword evidence="3" id="KW-1185">Reference proteome</keyword>
<proteinExistence type="predicted"/>
<dbReference type="InterPro" id="IPR022025">
    <property type="entry name" value="Amidoligase_2"/>
</dbReference>
<gene>
    <name evidence="2" type="ORF">EKO27_g11089</name>
</gene>
<dbReference type="PANTHER" id="PTHR36847:SF1">
    <property type="entry name" value="AMIDOLIGASE ENZYME"/>
    <property type="match status" value="1"/>
</dbReference>
<dbReference type="Pfam" id="PF12224">
    <property type="entry name" value="Amidoligase_2"/>
    <property type="match status" value="1"/>
</dbReference>
<accession>A0A439CPE1</accession>
<dbReference type="EMBL" id="RYZI01000650">
    <property type="protein sequence ID" value="RWA04016.1"/>
    <property type="molecule type" value="Genomic_DNA"/>
</dbReference>